<dbReference type="Proteomes" id="UP000256919">
    <property type="component" value="Unassembled WGS sequence"/>
</dbReference>
<dbReference type="RefSeq" id="WP_115807815.1">
    <property type="nucleotide sequence ID" value="NZ_QREI01000001.1"/>
</dbReference>
<evidence type="ECO:0000259" key="3">
    <source>
        <dbReference type="Pfam" id="PF18962"/>
    </source>
</evidence>
<name>A0A3D9N5R1_9FLAO</name>
<sequence length="1190" mass="126290">MTKTYIFCILVSLFSYGFSQTIVTVDRPNIVGPTQTDHVTSVSSSGFVRGSGVNLSSANANFTSNDWTVGGDQPTAAANDDYIEWSISANTAFEITLDELDIRLRRNPNGPSDFQIFYSLDGFATTGTSLDGSRTLAENSNTNINLASLSVLSGISGTITFRLYAWGASSSGGILRVLPNAAWSISGVVPSPGLRLVGSASTSSTNSADSDIIASTFPLFPVQQNIDYNSTYITPSGLNLSNSVPLGAFTIRDGGIGTDTDSDGTTLTSIEFDVDKYENLAALAILDLGTFTIISEVTTVTEFTTFNGLNLTAADNSSRQFLILGSFKSVVTDNEQLQLTITNAITLASGSSLFGLNNAGGAQTSIVGDDNRIEVIASKFEFVQQPTNGNQNEPITPFPTIIAVDVNSNLDLDANITGISVTASPSSSIVPETYNMVNGEATLDNVVFTGTVSGVSINASASDISGTSNVFNINGPLLAIAEQNFDTATGWTYITNTAPFGTITDWGDTIGYFGEIALADASPLDNILFSGDIFGENDLNDDGNSFATLTFSDIDVTGRTDIRIEFDWQVIGYLNNANDIQYRLVLNGSTSGGWVSVFNGVSGDDSNDNDQGRAKIIIPDGNSTVGLQVRLRNNLASGYSGFDNFRLVSQFSGLIYTNAGGWKDNIKPDTTTGALNALVIDGTYNVDNNANINNLIINDGAFTAIDFGKSITTTNNVINEGSLILNSISNSYSSLIVNGSILNEVTYNRHVNQVADTGSTSGNNDLISAPVTNASQTFLALRTVNTEIPSGVISGVPSFLFGPFNNNTNAYVNYSAADDASVITSGIGYRTASDTPTGSTFEFVGDVETGSVSVPITVGSSSTFNLIGNPYPSYLSLSEFLSNNGANFSLSSYGVYGYTGELSVFTVWNQAYSDANPSAKLAPGQGFFVSSKTGGATIAFTPAMRRTGTSDDFISGRSQNQNLAHLNIEVAKENGAYQTALYFNDNATLSMDPGYDSELFEANTPAFSIYSRLVEDNLGKDMAAQSVSYSDLDNVAIPLGINITQGEQAVVSIAEHNIPEGTTVILEDNVANTFTNLLEGDYTFTPATTLNTTGRFYLHFGQSTLGVNDNLLNGLEIFVNTSPKSIVVKGQLEGQTAFKLFDIQGRLVTTQSLNFNNTEHNIDASNLTAGIYVVQLQHTTGNRTQKVIVR</sequence>
<feature type="signal peptide" evidence="2">
    <location>
        <begin position="1"/>
        <end position="19"/>
    </location>
</feature>
<organism evidence="4 5">
    <name type="scientific">Winogradskyella pacifica</name>
    <dbReference type="NCBI Taxonomy" id="664642"/>
    <lineage>
        <taxon>Bacteria</taxon>
        <taxon>Pseudomonadati</taxon>
        <taxon>Bacteroidota</taxon>
        <taxon>Flavobacteriia</taxon>
        <taxon>Flavobacteriales</taxon>
        <taxon>Flavobacteriaceae</taxon>
        <taxon>Winogradskyella</taxon>
    </lineage>
</organism>
<keyword evidence="1 2" id="KW-0732">Signal</keyword>
<accession>A0A3D9N5R1</accession>
<keyword evidence="5" id="KW-1185">Reference proteome</keyword>
<reference evidence="4 5" key="1">
    <citation type="submission" date="2018-07" db="EMBL/GenBank/DDBJ databases">
        <title>Genomic Encyclopedia of Type Strains, Phase III (KMG-III): the genomes of soil and plant-associated and newly described type strains.</title>
        <authorList>
            <person name="Whitman W."/>
        </authorList>
    </citation>
    <scope>NUCLEOTIDE SEQUENCE [LARGE SCALE GENOMIC DNA]</scope>
    <source>
        <strain evidence="4 5">CECT 7948</strain>
    </source>
</reference>
<proteinExistence type="predicted"/>
<gene>
    <name evidence="4" type="ORF">DFQ09_101294</name>
</gene>
<dbReference type="Pfam" id="PF18962">
    <property type="entry name" value="Por_Secre_tail"/>
    <property type="match status" value="1"/>
</dbReference>
<evidence type="ECO:0000256" key="1">
    <source>
        <dbReference type="ARBA" id="ARBA00022729"/>
    </source>
</evidence>
<dbReference type="InterPro" id="IPR026444">
    <property type="entry name" value="Secre_tail"/>
</dbReference>
<feature type="chain" id="PRO_5017543025" evidence="2">
    <location>
        <begin position="20"/>
        <end position="1190"/>
    </location>
</feature>
<dbReference type="OrthoDB" id="975384at2"/>
<evidence type="ECO:0000256" key="2">
    <source>
        <dbReference type="SAM" id="SignalP"/>
    </source>
</evidence>
<dbReference type="AlphaFoldDB" id="A0A3D9N5R1"/>
<dbReference type="EMBL" id="QREI01000001">
    <property type="protein sequence ID" value="REE27463.1"/>
    <property type="molecule type" value="Genomic_DNA"/>
</dbReference>
<evidence type="ECO:0000313" key="5">
    <source>
        <dbReference type="Proteomes" id="UP000256919"/>
    </source>
</evidence>
<dbReference type="NCBIfam" id="TIGR04183">
    <property type="entry name" value="Por_Secre_tail"/>
    <property type="match status" value="1"/>
</dbReference>
<evidence type="ECO:0000313" key="4">
    <source>
        <dbReference type="EMBL" id="REE27463.1"/>
    </source>
</evidence>
<protein>
    <submittedName>
        <fullName evidence="4">Putative secreted protein (Por secretion system target)</fullName>
    </submittedName>
</protein>
<feature type="domain" description="Secretion system C-terminal sorting" evidence="3">
    <location>
        <begin position="1133"/>
        <end position="1189"/>
    </location>
</feature>
<comment type="caution">
    <text evidence="4">The sequence shown here is derived from an EMBL/GenBank/DDBJ whole genome shotgun (WGS) entry which is preliminary data.</text>
</comment>